<dbReference type="AlphaFoldDB" id="A0A098M5S1"/>
<feature type="transmembrane region" description="Helical" evidence="8">
    <location>
        <begin position="74"/>
        <end position="92"/>
    </location>
</feature>
<feature type="transmembrane region" description="Helical" evidence="8">
    <location>
        <begin position="334"/>
        <end position="357"/>
    </location>
</feature>
<feature type="transmembrane region" description="Helical" evidence="8">
    <location>
        <begin position="12"/>
        <end position="30"/>
    </location>
</feature>
<reference evidence="9 10" key="2">
    <citation type="submission" date="2014-10" db="EMBL/GenBank/DDBJ databases">
        <title>Comparative genomics of the Paenibacillus odorifer group.</title>
        <authorList>
            <person name="Tsai Y.-C."/>
            <person name="Martin N."/>
            <person name="Korlach J."/>
            <person name="Wiedmann M."/>
        </authorList>
    </citation>
    <scope>NUCLEOTIDE SEQUENCE [LARGE SCALE GENOMIC DNA]</scope>
    <source>
        <strain evidence="9 10">DSM 18334</strain>
    </source>
</reference>
<keyword evidence="5 8" id="KW-0812">Transmembrane</keyword>
<evidence type="ECO:0000256" key="2">
    <source>
        <dbReference type="ARBA" id="ARBA00007998"/>
    </source>
</evidence>
<feature type="transmembrane region" description="Helical" evidence="8">
    <location>
        <begin position="306"/>
        <end position="322"/>
    </location>
</feature>
<reference evidence="9 10" key="1">
    <citation type="submission" date="2014-08" db="EMBL/GenBank/DDBJ databases">
        <authorList>
            <person name="den Bakker H.C."/>
        </authorList>
    </citation>
    <scope>NUCLEOTIDE SEQUENCE [LARGE SCALE GENOMIC DNA]</scope>
    <source>
        <strain evidence="9 10">DSM 18334</strain>
    </source>
</reference>
<dbReference type="RefSeq" id="WP_036657388.1">
    <property type="nucleotide sequence ID" value="NZ_JQCR01000003.1"/>
</dbReference>
<comment type="subcellular location">
    <subcellularLocation>
        <location evidence="1">Membrane</location>
        <topology evidence="1">Multi-pass membrane protein</topology>
    </subcellularLocation>
</comment>
<keyword evidence="4" id="KW-0309">Germination</keyword>
<evidence type="ECO:0000313" key="10">
    <source>
        <dbReference type="Proteomes" id="UP000029734"/>
    </source>
</evidence>
<feature type="transmembrane region" description="Helical" evidence="8">
    <location>
        <begin position="185"/>
        <end position="204"/>
    </location>
</feature>
<dbReference type="GO" id="GO:0009847">
    <property type="term" value="P:spore germination"/>
    <property type="evidence" value="ECO:0007669"/>
    <property type="project" value="InterPro"/>
</dbReference>
<keyword evidence="7 8" id="KW-0472">Membrane</keyword>
<feature type="transmembrane region" description="Helical" evidence="8">
    <location>
        <begin position="143"/>
        <end position="165"/>
    </location>
</feature>
<evidence type="ECO:0000256" key="5">
    <source>
        <dbReference type="ARBA" id="ARBA00022692"/>
    </source>
</evidence>
<dbReference type="GO" id="GO:0016020">
    <property type="term" value="C:membrane"/>
    <property type="evidence" value="ECO:0007669"/>
    <property type="project" value="UniProtKB-SubCell"/>
</dbReference>
<keyword evidence="3" id="KW-0813">Transport</keyword>
<dbReference type="Proteomes" id="UP000029734">
    <property type="component" value="Unassembled WGS sequence"/>
</dbReference>
<feature type="transmembrane region" description="Helical" evidence="8">
    <location>
        <begin position="269"/>
        <end position="294"/>
    </location>
</feature>
<feature type="transmembrane region" description="Helical" evidence="8">
    <location>
        <begin position="36"/>
        <end position="54"/>
    </location>
</feature>
<dbReference type="NCBIfam" id="TIGR00912">
    <property type="entry name" value="2A0309"/>
    <property type="match status" value="1"/>
</dbReference>
<dbReference type="OrthoDB" id="1891864at2"/>
<keyword evidence="6 8" id="KW-1133">Transmembrane helix</keyword>
<evidence type="ECO:0000256" key="3">
    <source>
        <dbReference type="ARBA" id="ARBA00022448"/>
    </source>
</evidence>
<evidence type="ECO:0000256" key="8">
    <source>
        <dbReference type="SAM" id="Phobius"/>
    </source>
</evidence>
<keyword evidence="10" id="KW-1185">Reference proteome</keyword>
<dbReference type="PANTHER" id="PTHR34975:SF2">
    <property type="entry name" value="SPORE GERMINATION PROTEIN A2"/>
    <property type="match status" value="1"/>
</dbReference>
<evidence type="ECO:0000256" key="4">
    <source>
        <dbReference type="ARBA" id="ARBA00022544"/>
    </source>
</evidence>
<dbReference type="InterPro" id="IPR004761">
    <property type="entry name" value="Spore_GerAB"/>
</dbReference>
<dbReference type="STRING" id="268407.PWYN_25495"/>
<evidence type="ECO:0000256" key="7">
    <source>
        <dbReference type="ARBA" id="ARBA00023136"/>
    </source>
</evidence>
<gene>
    <name evidence="9" type="ORF">PWYN_25495</name>
</gene>
<comment type="similarity">
    <text evidence="2">Belongs to the amino acid-polyamine-organocation (APC) superfamily. Spore germination protein (SGP) (TC 2.A.3.9) family.</text>
</comment>
<evidence type="ECO:0000256" key="1">
    <source>
        <dbReference type="ARBA" id="ARBA00004141"/>
    </source>
</evidence>
<name>A0A098M5S1_9BACL</name>
<comment type="caution">
    <text evidence="9">The sequence shown here is derived from an EMBL/GenBank/DDBJ whole genome shotgun (WGS) entry which is preliminary data.</text>
</comment>
<feature type="transmembrane region" description="Helical" evidence="8">
    <location>
        <begin position="112"/>
        <end position="131"/>
    </location>
</feature>
<dbReference type="PANTHER" id="PTHR34975">
    <property type="entry name" value="SPORE GERMINATION PROTEIN A2"/>
    <property type="match status" value="1"/>
</dbReference>
<feature type="transmembrane region" description="Helical" evidence="8">
    <location>
        <begin position="216"/>
        <end position="234"/>
    </location>
</feature>
<dbReference type="EMBL" id="JQCR01000003">
    <property type="protein sequence ID" value="KGE17905.1"/>
    <property type="molecule type" value="Genomic_DNA"/>
</dbReference>
<dbReference type="Pfam" id="PF03845">
    <property type="entry name" value="Spore_permease"/>
    <property type="match status" value="1"/>
</dbReference>
<dbReference type="eggNOG" id="COG0531">
    <property type="taxonomic scope" value="Bacteria"/>
</dbReference>
<protein>
    <submittedName>
        <fullName evidence="9">Spore gernimation protein GerB</fullName>
    </submittedName>
</protein>
<evidence type="ECO:0000313" key="9">
    <source>
        <dbReference type="EMBL" id="KGE17905.1"/>
    </source>
</evidence>
<evidence type="ECO:0000256" key="6">
    <source>
        <dbReference type="ARBA" id="ARBA00022989"/>
    </source>
</evidence>
<sequence>MKKEVINSRQLFAMIILFEMGTALVVPIGLESGHAVWVSILLALPGGVLLYLIYNYLYEQYPDMIISEYTRKILGKYIGWPLSLLYIPPLLFNGSRNLRESGSLLISAAYDQTPVFIIDALMIVVVIYMLMKGIEVFARTAQIYLIILFFMGLVSTIVIIAAGLIDLRNLFPLHIKDWKDALKSAYPNILIFPFGEAVCFTTIFPHLNKSHVAKKSGVAAILLSGFVLSFIHAIEISVLGDNIYGRATFPLFTTITLVDLANFIQRLDALVFLTLIIGVFFKMTIYCFAATAVAADLFKVKDRRQLAIPIGVIVLFSSYLSAENYPIHMDEGKIFLKYFLPVLCAVIPVLLFLVHFIRKRFGLYR</sequence>
<proteinExistence type="inferred from homology"/>
<accession>A0A098M5S1</accession>
<organism evidence="9 10">
    <name type="scientific">Paenibacillus wynnii</name>
    <dbReference type="NCBI Taxonomy" id="268407"/>
    <lineage>
        <taxon>Bacteria</taxon>
        <taxon>Bacillati</taxon>
        <taxon>Bacillota</taxon>
        <taxon>Bacilli</taxon>
        <taxon>Bacillales</taxon>
        <taxon>Paenibacillaceae</taxon>
        <taxon>Paenibacillus</taxon>
    </lineage>
</organism>